<protein>
    <recommendedName>
        <fullName evidence="6">Glycosyl hydrolase</fullName>
    </recommendedName>
</protein>
<dbReference type="PANTHER" id="PTHR41814:SF1">
    <property type="entry name" value="CELLULASE"/>
    <property type="match status" value="1"/>
</dbReference>
<dbReference type="GeneID" id="6016961"/>
<dbReference type="GO" id="GO:0005975">
    <property type="term" value="P:carbohydrate metabolic process"/>
    <property type="evidence" value="ECO:0007669"/>
    <property type="project" value="InterPro"/>
</dbReference>
<dbReference type="AlphaFoldDB" id="A8PC65"/>
<dbReference type="OMA" id="LATHSWE"/>
<evidence type="ECO:0000256" key="2">
    <source>
        <dbReference type="SAM" id="MobiDB-lite"/>
    </source>
</evidence>
<dbReference type="PANTHER" id="PTHR41814">
    <property type="entry name" value="EXPRESSED PROTEIN"/>
    <property type="match status" value="1"/>
</dbReference>
<evidence type="ECO:0008006" key="6">
    <source>
        <dbReference type="Google" id="ProtNLM"/>
    </source>
</evidence>
<evidence type="ECO:0000313" key="4">
    <source>
        <dbReference type="EMBL" id="EAU81382.1"/>
    </source>
</evidence>
<keyword evidence="3" id="KW-0732">Signal</keyword>
<dbReference type="GO" id="GO:0016787">
    <property type="term" value="F:hydrolase activity"/>
    <property type="evidence" value="ECO:0007669"/>
    <property type="project" value="UniProtKB-KW"/>
</dbReference>
<feature type="compositionally biased region" description="Basic residues" evidence="2">
    <location>
        <begin position="425"/>
        <end position="435"/>
    </location>
</feature>
<proteinExistence type="predicted"/>
<feature type="region of interest" description="Disordered" evidence="2">
    <location>
        <begin position="344"/>
        <end position="363"/>
    </location>
</feature>
<name>A8PC65_COPC7</name>
<dbReference type="eggNOG" id="ENOG502RZ5C">
    <property type="taxonomic scope" value="Eukaryota"/>
</dbReference>
<evidence type="ECO:0000256" key="3">
    <source>
        <dbReference type="SAM" id="SignalP"/>
    </source>
</evidence>
<evidence type="ECO:0000256" key="1">
    <source>
        <dbReference type="ARBA" id="ARBA00022801"/>
    </source>
</evidence>
<dbReference type="InterPro" id="IPR008928">
    <property type="entry name" value="6-hairpin_glycosidase_sf"/>
</dbReference>
<dbReference type="RefSeq" id="XP_001840326.1">
    <property type="nucleotide sequence ID" value="XM_001840274.2"/>
</dbReference>
<keyword evidence="5" id="KW-1185">Reference proteome</keyword>
<dbReference type="OrthoDB" id="4138492at2759"/>
<dbReference type="Proteomes" id="UP000001861">
    <property type="component" value="Unassembled WGS sequence"/>
</dbReference>
<dbReference type="InterPro" id="IPR012341">
    <property type="entry name" value="6hp_glycosidase-like_sf"/>
</dbReference>
<accession>A8PC65</accession>
<reference evidence="4 5" key="1">
    <citation type="journal article" date="2010" name="Proc. Natl. Acad. Sci. U.S.A.">
        <title>Insights into evolution of multicellular fungi from the assembled chromosomes of the mushroom Coprinopsis cinerea (Coprinus cinereus).</title>
        <authorList>
            <person name="Stajich J.E."/>
            <person name="Wilke S.K."/>
            <person name="Ahren D."/>
            <person name="Au C.H."/>
            <person name="Birren B.W."/>
            <person name="Borodovsky M."/>
            <person name="Burns C."/>
            <person name="Canback B."/>
            <person name="Casselton L.A."/>
            <person name="Cheng C.K."/>
            <person name="Deng J."/>
            <person name="Dietrich F.S."/>
            <person name="Fargo D.C."/>
            <person name="Farman M.L."/>
            <person name="Gathman A.C."/>
            <person name="Goldberg J."/>
            <person name="Guigo R."/>
            <person name="Hoegger P.J."/>
            <person name="Hooker J.B."/>
            <person name="Huggins A."/>
            <person name="James T.Y."/>
            <person name="Kamada T."/>
            <person name="Kilaru S."/>
            <person name="Kodira C."/>
            <person name="Kues U."/>
            <person name="Kupfer D."/>
            <person name="Kwan H.S."/>
            <person name="Lomsadze A."/>
            <person name="Li W."/>
            <person name="Lilly W.W."/>
            <person name="Ma L.J."/>
            <person name="Mackey A.J."/>
            <person name="Manning G."/>
            <person name="Martin F."/>
            <person name="Muraguchi H."/>
            <person name="Natvig D.O."/>
            <person name="Palmerini H."/>
            <person name="Ramesh M.A."/>
            <person name="Rehmeyer C.J."/>
            <person name="Roe B.A."/>
            <person name="Shenoy N."/>
            <person name="Stanke M."/>
            <person name="Ter-Hovhannisyan V."/>
            <person name="Tunlid A."/>
            <person name="Velagapudi R."/>
            <person name="Vision T.J."/>
            <person name="Zeng Q."/>
            <person name="Zolan M.E."/>
            <person name="Pukkila P.J."/>
        </authorList>
    </citation>
    <scope>NUCLEOTIDE SEQUENCE [LARGE SCALE GENOMIC DNA]</scope>
    <source>
        <strain evidence="5">Okayama-7 / 130 / ATCC MYA-4618 / FGSC 9003</strain>
    </source>
</reference>
<sequence>MTAPVANLRTALLPVLNLLGASITGFNPFPFNPGFNIENVTSLAVSLPSHSWEYGVTTQALLELYEPQHSVFGDRPFPVPVLPRNASRSLTYVADKIRWGDQRFDALDAGNGAAGDPASMGVAAVMLGKTEERFAEAAHRTAAGLLEDVPRFANGAISHRAALPVLWADFMYMVPPFLAYYAADNNNEDLLRETVRQCRLYREVLQANSSEPWSGLWRHIIGPEAEDPRLWATGNAWTAAGMARVLATVMKAPVSQGKAWRQGSIDQLTTYIKEILDGAINAPHDDGLIRNYMDDQSSPNGFGEISGSSLLAGTAYRMAVIDPQTFGRRYIEWADGIRATLSGRDRNGNPHVTETGVVTPAVNPLGWRDPNPLTTGSPEGQAFVVLMYTAWRDCVKAGICSRHPEGSGASVSSNQGRTGPVGSRRMVKRSHHALQRRAVDHHHSN</sequence>
<dbReference type="SUPFAM" id="SSF48208">
    <property type="entry name" value="Six-hairpin glycosidases"/>
    <property type="match status" value="1"/>
</dbReference>
<feature type="region of interest" description="Disordered" evidence="2">
    <location>
        <begin position="403"/>
        <end position="445"/>
    </location>
</feature>
<dbReference type="Gene3D" id="1.50.10.10">
    <property type="match status" value="1"/>
</dbReference>
<gene>
    <name evidence="4" type="ORF">CC1G_05212</name>
</gene>
<dbReference type="InterPro" id="IPR010905">
    <property type="entry name" value="Glyco_hydro_88"/>
</dbReference>
<feature type="chain" id="PRO_5002727682" description="Glycosyl hydrolase" evidence="3">
    <location>
        <begin position="26"/>
        <end position="445"/>
    </location>
</feature>
<dbReference type="EMBL" id="AACS02000011">
    <property type="protein sequence ID" value="EAU81382.1"/>
    <property type="molecule type" value="Genomic_DNA"/>
</dbReference>
<comment type="caution">
    <text evidence="4">The sequence shown here is derived from an EMBL/GenBank/DDBJ whole genome shotgun (WGS) entry which is preliminary data.</text>
</comment>
<dbReference type="VEuPathDB" id="FungiDB:CC1G_05212"/>
<keyword evidence="1" id="KW-0378">Hydrolase</keyword>
<dbReference type="Pfam" id="PF07470">
    <property type="entry name" value="Glyco_hydro_88"/>
    <property type="match status" value="1"/>
</dbReference>
<feature type="signal peptide" evidence="3">
    <location>
        <begin position="1"/>
        <end position="25"/>
    </location>
</feature>
<organism evidence="4 5">
    <name type="scientific">Coprinopsis cinerea (strain Okayama-7 / 130 / ATCC MYA-4618 / FGSC 9003)</name>
    <name type="common">Inky cap fungus</name>
    <name type="synonym">Hormographiella aspergillata</name>
    <dbReference type="NCBI Taxonomy" id="240176"/>
    <lineage>
        <taxon>Eukaryota</taxon>
        <taxon>Fungi</taxon>
        <taxon>Dikarya</taxon>
        <taxon>Basidiomycota</taxon>
        <taxon>Agaricomycotina</taxon>
        <taxon>Agaricomycetes</taxon>
        <taxon>Agaricomycetidae</taxon>
        <taxon>Agaricales</taxon>
        <taxon>Agaricineae</taxon>
        <taxon>Psathyrellaceae</taxon>
        <taxon>Coprinopsis</taxon>
    </lineage>
</organism>
<evidence type="ECO:0000313" key="5">
    <source>
        <dbReference type="Proteomes" id="UP000001861"/>
    </source>
</evidence>
<dbReference type="KEGG" id="cci:CC1G_05212"/>
<dbReference type="InParanoid" id="A8PC65"/>